<gene>
    <name evidence="17" type="primary">LOC106176378</name>
</gene>
<evidence type="ECO:0000259" key="15">
    <source>
        <dbReference type="PROSITE" id="PS50853"/>
    </source>
</evidence>
<evidence type="ECO:0000313" key="16">
    <source>
        <dbReference type="Proteomes" id="UP000085678"/>
    </source>
</evidence>
<dbReference type="GeneID" id="106176378"/>
<feature type="chain" id="PRO_5010219109" description="protein-tyrosine-phosphatase" evidence="12">
    <location>
        <begin position="21"/>
        <end position="1664"/>
    </location>
</feature>
<dbReference type="SMART" id="SM00194">
    <property type="entry name" value="PTPc"/>
    <property type="match status" value="2"/>
</dbReference>
<dbReference type="SUPFAM" id="SSF49265">
    <property type="entry name" value="Fibronectin type III"/>
    <property type="match status" value="4"/>
</dbReference>
<dbReference type="PROSITE" id="PS50056">
    <property type="entry name" value="TYR_PHOSPHATASE_2"/>
    <property type="match status" value="2"/>
</dbReference>
<dbReference type="SMART" id="SM00060">
    <property type="entry name" value="FN3"/>
    <property type="match status" value="8"/>
</dbReference>
<protein>
    <recommendedName>
        <fullName evidence="2">protein-tyrosine-phosphatase</fullName>
        <ecNumber evidence="2">3.1.3.48</ecNumber>
    </recommendedName>
</protein>
<dbReference type="STRING" id="7574.A0A1S3JVW3"/>
<dbReference type="EC" id="3.1.3.48" evidence="2"/>
<name>A0A1S3JVW3_LINAN</name>
<dbReference type="InterPro" id="IPR000242">
    <property type="entry name" value="PTP_cat"/>
</dbReference>
<reference evidence="17" key="1">
    <citation type="submission" date="2025-08" db="UniProtKB">
        <authorList>
            <consortium name="RefSeq"/>
        </authorList>
    </citation>
    <scope>IDENTIFICATION</scope>
    <source>
        <tissue evidence="17">Gonads</tissue>
    </source>
</reference>
<feature type="transmembrane region" description="Helical" evidence="11">
    <location>
        <begin position="940"/>
        <end position="965"/>
    </location>
</feature>
<comment type="catalytic activity">
    <reaction evidence="10">
        <text>O-phospho-L-tyrosyl-[protein] + H2O = L-tyrosyl-[protein] + phosphate</text>
        <dbReference type="Rhea" id="RHEA:10684"/>
        <dbReference type="Rhea" id="RHEA-COMP:10136"/>
        <dbReference type="Rhea" id="RHEA-COMP:20101"/>
        <dbReference type="ChEBI" id="CHEBI:15377"/>
        <dbReference type="ChEBI" id="CHEBI:43474"/>
        <dbReference type="ChEBI" id="CHEBI:46858"/>
        <dbReference type="ChEBI" id="CHEBI:61978"/>
        <dbReference type="EC" id="3.1.3.48"/>
    </reaction>
</comment>
<dbReference type="InterPro" id="IPR000387">
    <property type="entry name" value="Tyr_Pase_dom"/>
</dbReference>
<dbReference type="InterPro" id="IPR050713">
    <property type="entry name" value="RTP_Phos/Ushers"/>
</dbReference>
<keyword evidence="9" id="KW-0325">Glycoprotein</keyword>
<dbReference type="InterPro" id="IPR016130">
    <property type="entry name" value="Tyr_Pase_AS"/>
</dbReference>
<dbReference type="InterPro" id="IPR057598">
    <property type="entry name" value="Fn3_PTPRU"/>
</dbReference>
<dbReference type="Proteomes" id="UP000085678">
    <property type="component" value="Unplaced"/>
</dbReference>
<dbReference type="PROSITE" id="PS50055">
    <property type="entry name" value="TYR_PHOSPHATASE_PTP"/>
    <property type="match status" value="2"/>
</dbReference>
<accession>A0A1S3JVW3</accession>
<dbReference type="PROSITE" id="PS50853">
    <property type="entry name" value="FN3"/>
    <property type="match status" value="6"/>
</dbReference>
<evidence type="ECO:0000259" key="13">
    <source>
        <dbReference type="PROSITE" id="PS50055"/>
    </source>
</evidence>
<evidence type="ECO:0000256" key="2">
    <source>
        <dbReference type="ARBA" id="ARBA00013064"/>
    </source>
</evidence>
<evidence type="ECO:0000256" key="10">
    <source>
        <dbReference type="ARBA" id="ARBA00051722"/>
    </source>
</evidence>
<dbReference type="GO" id="GO:0004725">
    <property type="term" value="F:protein tyrosine phosphatase activity"/>
    <property type="evidence" value="ECO:0007669"/>
    <property type="project" value="UniProtKB-EC"/>
</dbReference>
<evidence type="ECO:0000256" key="8">
    <source>
        <dbReference type="ARBA" id="ARBA00023136"/>
    </source>
</evidence>
<dbReference type="InterPro" id="IPR036116">
    <property type="entry name" value="FN3_sf"/>
</dbReference>
<dbReference type="InParanoid" id="A0A1S3JVW3"/>
<feature type="domain" description="Tyrosine specific protein phosphatases" evidence="14">
    <location>
        <begin position="1203"/>
        <end position="1277"/>
    </location>
</feature>
<proteinExistence type="predicted"/>
<dbReference type="InterPro" id="IPR003595">
    <property type="entry name" value="Tyr_Pase_cat"/>
</dbReference>
<dbReference type="InterPro" id="IPR013783">
    <property type="entry name" value="Ig-like_fold"/>
</dbReference>
<sequence>MCSLSLRLVLIASVTARVHAQAGTIYFSVPQPVTSLQATAVSSDSVLVNWSAPSSAFLVESYRISYQISGYGNCTESPTTNAPPETVTVSAPTTSYRIQGLATWTAYRIVVTSANRIGTSVDRIASVVTSADVPVTKVQGLTSSDTHPTSVTIQWTSPACRYFLGYVQQYQLSLYSQMNLIRSVNVTLTSFTVEGLEPYTTYATRVALMNEVGVGPLNEPYNFSTSEDVPSSPRNLALQAAGNTSLLIAWQAPQSPNGILLQYRVTYRATSDRSGALITRLLAPQGQTNQAELLNLNPYTVYNISVAARTSVGWGPESAHLSARTDESVPSAPASLVLISRNESCLTVNWGTPVVPNGVILTYRIHYQQGLSYSTGQDQVPETGTLEVPANRSSRTLCLLRLSTQYEITVSAATSKGFGQGLIKTFMTIIGDPAAPAIPTVQSYTTSTITVLLQPVILTTGPLSYYLVSVLRLQGNVGRRRRRRALGLNDLPGNIVARFEPNNLETTFTVGDNATNSGYANPSLKASTIYNVYFAVVSSLDGVTKIAYSDLEAPVLTLSDTPTTTLVATTTPTTTATATTVTTTPVTTTTTTTPITTTANVVTTGGVAAAPTGLAAPSATANDISLTWNDVPGATEYELWYNSTAEPGVVYNTSVPVGGSFLLTGLLPYTTYTLMLRARTSAGLGPFSILTKVTDEDVPSKPGPLSRQNRNETCIWLKWQPPSSPNGIITLYRLTFKATRFFSNVGSVQEESVDVPGAMTTRAICSLVMAAAYEITLKARTSKGYGAGVGETFYTLIGDPEAPSPPEVVSTEETSMIVTLKPVLITTGPLSHYLVKVEKLAGRRKKRATVEDIPGNSVVKIETLDFAGKSEINFKIGSGTVRNGYNNSVLEPGTRYNVRFIVISSLDGATKASFAALSEPVTTKGSISTGQSGSGGDGGVVVYVVVAILAVLVLIAAMIIALWWFRKQRNAKKNYEPEWVGYYKNNFMGEEKVHGIWNETFDLEESRYVLMTKENPADISIGRLRDRPPISIEQEYYKLPQGQQFPCHTAERPENINKNHCSKILAYEHSRVVLRDVESGITDYINANFIDGYKKRKAFIAAQSPFTDETVVDFWRMILQENVSQIVMVTRPIEDGVPKCKQYWPNEGNLKYGKIHVRIVESTDFAHFTVRKFQLFVQEREIKHVSQYHFTSWPDHGCPEDPIPFLEFHHRVKADTHAQDGPILVHCGTGVSRTATFIAIDALTKQAEMEKKVNVWKFANEMRKNRVHMIRTLKQYMYIYDALMEKLIVEEPYVSFNLRKKYKALSQINPSTTKSYFDEQFQTLQRFTPDSKTDDCSGLSVENREKNRYISIMPVDRFRPRILTHGGSNTSDYINAIFIDSYTRHNQFILTQSPMVHTVTDFWKLVYDYQVSLILMLDDRALQDDSCGEYLPPHTSEPVKFDIFQVQLTNVDESPQHVTIRDLKFHNVSRAHEKSRVIRHIQIDEWPMKQHVPTNTDSFMSLLDMAEEWLKEADDPKRVLIHCIDGASHSGLFVSVMCLCEKMRIDGEVDVFHTVKHIKRRRSQVVGNLTQYKFCHKVLWDYMNTRINHKVKGLTSTLANGHAPHDRDDISRLSYDDDEADGRMGTYRLNGNISPIPNGTPHSTMYDTMKDSYDSFTESESAVD</sequence>
<dbReference type="InterPro" id="IPR003961">
    <property type="entry name" value="FN3_dom"/>
</dbReference>
<evidence type="ECO:0000256" key="1">
    <source>
        <dbReference type="ARBA" id="ARBA00004479"/>
    </source>
</evidence>
<organism evidence="16 17">
    <name type="scientific">Lingula anatina</name>
    <name type="common">Brachiopod</name>
    <name type="synonym">Lingula unguis</name>
    <dbReference type="NCBI Taxonomy" id="7574"/>
    <lineage>
        <taxon>Eukaryota</taxon>
        <taxon>Metazoa</taxon>
        <taxon>Spiralia</taxon>
        <taxon>Lophotrochozoa</taxon>
        <taxon>Brachiopoda</taxon>
        <taxon>Linguliformea</taxon>
        <taxon>Lingulata</taxon>
        <taxon>Lingulida</taxon>
        <taxon>Linguloidea</taxon>
        <taxon>Lingulidae</taxon>
        <taxon>Lingula</taxon>
    </lineage>
</organism>
<dbReference type="Pfam" id="PF23144">
    <property type="entry name" value="Fn3_PTPRU"/>
    <property type="match status" value="1"/>
</dbReference>
<dbReference type="SMART" id="SM00404">
    <property type="entry name" value="PTPc_motif"/>
    <property type="match status" value="2"/>
</dbReference>
<keyword evidence="5" id="KW-0378">Hydrolase</keyword>
<dbReference type="Pfam" id="PF00102">
    <property type="entry name" value="Y_phosphatase"/>
    <property type="match status" value="2"/>
</dbReference>
<keyword evidence="4 12" id="KW-0732">Signal</keyword>
<feature type="domain" description="Fibronectin type-III" evidence="15">
    <location>
        <begin position="332"/>
        <end position="433"/>
    </location>
</feature>
<dbReference type="PANTHER" id="PTHR46957:SF3">
    <property type="entry name" value="CYTOKINE RECEPTOR"/>
    <property type="match status" value="1"/>
</dbReference>
<feature type="domain" description="Tyrosine-protein phosphatase" evidence="13">
    <location>
        <begin position="1317"/>
        <end position="1582"/>
    </location>
</feature>
<evidence type="ECO:0000256" key="9">
    <source>
        <dbReference type="ARBA" id="ARBA00023180"/>
    </source>
</evidence>
<feature type="signal peptide" evidence="12">
    <location>
        <begin position="1"/>
        <end position="20"/>
    </location>
</feature>
<evidence type="ECO:0000313" key="17">
    <source>
        <dbReference type="RefSeq" id="XP_013414194.1"/>
    </source>
</evidence>
<dbReference type="CDD" id="cd00063">
    <property type="entry name" value="FN3"/>
    <property type="match status" value="7"/>
</dbReference>
<evidence type="ECO:0000256" key="6">
    <source>
        <dbReference type="ARBA" id="ARBA00022912"/>
    </source>
</evidence>
<dbReference type="SUPFAM" id="SSF52799">
    <property type="entry name" value="(Phosphotyrosine protein) phosphatases II"/>
    <property type="match status" value="2"/>
</dbReference>
<dbReference type="FunFam" id="3.90.190.10:FF:000102">
    <property type="entry name" value="Receptor-type tyrosine-protein phosphatase"/>
    <property type="match status" value="2"/>
</dbReference>
<feature type="domain" description="Fibronectin type-III" evidence="15">
    <location>
        <begin position="701"/>
        <end position="800"/>
    </location>
</feature>
<dbReference type="RefSeq" id="XP_013414194.1">
    <property type="nucleotide sequence ID" value="XM_013558740.2"/>
</dbReference>
<feature type="domain" description="Fibronectin type-III" evidence="15">
    <location>
        <begin position="32"/>
        <end position="133"/>
    </location>
</feature>
<evidence type="ECO:0000256" key="5">
    <source>
        <dbReference type="ARBA" id="ARBA00022801"/>
    </source>
</evidence>
<evidence type="ECO:0000259" key="14">
    <source>
        <dbReference type="PROSITE" id="PS50056"/>
    </source>
</evidence>
<dbReference type="OrthoDB" id="6058203at2759"/>
<dbReference type="InterPro" id="IPR029021">
    <property type="entry name" value="Prot-tyrosine_phosphatase-like"/>
</dbReference>
<keyword evidence="16" id="KW-1185">Reference proteome</keyword>
<evidence type="ECO:0000256" key="3">
    <source>
        <dbReference type="ARBA" id="ARBA00022692"/>
    </source>
</evidence>
<comment type="subcellular location">
    <subcellularLocation>
        <location evidence="1">Membrane</location>
        <topology evidence="1">Single-pass type I membrane protein</topology>
    </subcellularLocation>
</comment>
<dbReference type="Gene3D" id="2.60.40.10">
    <property type="entry name" value="Immunoglobulins"/>
    <property type="match status" value="7"/>
</dbReference>
<feature type="domain" description="Fibronectin type-III" evidence="15">
    <location>
        <begin position="232"/>
        <end position="328"/>
    </location>
</feature>
<dbReference type="Gene3D" id="3.90.190.10">
    <property type="entry name" value="Protein tyrosine phosphatase superfamily"/>
    <property type="match status" value="2"/>
</dbReference>
<dbReference type="PANTHER" id="PTHR46957">
    <property type="entry name" value="CYTOKINE RECEPTOR"/>
    <property type="match status" value="1"/>
</dbReference>
<feature type="domain" description="Tyrosine-protein phosphatase" evidence="13">
    <location>
        <begin position="1032"/>
        <end position="1286"/>
    </location>
</feature>
<dbReference type="PROSITE" id="PS00383">
    <property type="entry name" value="TYR_PHOSPHATASE_1"/>
    <property type="match status" value="1"/>
</dbReference>
<keyword evidence="3 11" id="KW-0812">Transmembrane</keyword>
<evidence type="ECO:0000256" key="7">
    <source>
        <dbReference type="ARBA" id="ARBA00022989"/>
    </source>
</evidence>
<keyword evidence="7 11" id="KW-1133">Transmembrane helix</keyword>
<keyword evidence="8 11" id="KW-0472">Membrane</keyword>
<dbReference type="GO" id="GO:0016020">
    <property type="term" value="C:membrane"/>
    <property type="evidence" value="ECO:0007669"/>
    <property type="project" value="UniProtKB-SubCell"/>
</dbReference>
<feature type="domain" description="Tyrosine specific protein phosphatases" evidence="14">
    <location>
        <begin position="1497"/>
        <end position="1573"/>
    </location>
</feature>
<feature type="domain" description="Fibronectin type-III" evidence="15">
    <location>
        <begin position="610"/>
        <end position="698"/>
    </location>
</feature>
<dbReference type="Pfam" id="PF00041">
    <property type="entry name" value="fn3"/>
    <property type="match status" value="6"/>
</dbReference>
<dbReference type="KEGG" id="lak:106176378"/>
<keyword evidence="6" id="KW-0904">Protein phosphatase</keyword>
<evidence type="ECO:0000256" key="4">
    <source>
        <dbReference type="ARBA" id="ARBA00022729"/>
    </source>
</evidence>
<evidence type="ECO:0000256" key="11">
    <source>
        <dbReference type="SAM" id="Phobius"/>
    </source>
</evidence>
<evidence type="ECO:0000256" key="12">
    <source>
        <dbReference type="SAM" id="SignalP"/>
    </source>
</evidence>
<feature type="domain" description="Fibronectin type-III" evidence="15">
    <location>
        <begin position="134"/>
        <end position="228"/>
    </location>
</feature>
<dbReference type="PRINTS" id="PR00700">
    <property type="entry name" value="PRTYPHPHTASE"/>
</dbReference>